<dbReference type="Proteomes" id="UP001375370">
    <property type="component" value="Chromosome"/>
</dbReference>
<dbReference type="EMBL" id="CP146612">
    <property type="protein sequence ID" value="WWX25516.1"/>
    <property type="molecule type" value="Genomic_DNA"/>
</dbReference>
<proteinExistence type="predicted"/>
<name>A0ABZ2J8R2_9CHLR</name>
<evidence type="ECO:0000313" key="1">
    <source>
        <dbReference type="EMBL" id="WWX25516.1"/>
    </source>
</evidence>
<gene>
    <name evidence="1" type="ORF">V8247_00670</name>
</gene>
<dbReference type="RefSeq" id="WP_338737745.1">
    <property type="nucleotide sequence ID" value="NZ_CP146612.1"/>
</dbReference>
<reference evidence="1 2" key="1">
    <citation type="submission" date="2024-03" db="EMBL/GenBank/DDBJ databases">
        <title>A Dehalogenimonas Isolated from Estuarine Sediments Dihaloeliminates Chlorinated Alkanes.</title>
        <authorList>
            <person name="Yang Y."/>
            <person name="Wang H."/>
        </authorList>
    </citation>
    <scope>NUCLEOTIDE SEQUENCE [LARGE SCALE GENOMIC DNA]</scope>
    <source>
        <strain evidence="1 2">W</strain>
    </source>
</reference>
<protein>
    <submittedName>
        <fullName evidence="1">Uncharacterized protein</fullName>
    </submittedName>
</protein>
<evidence type="ECO:0000313" key="2">
    <source>
        <dbReference type="Proteomes" id="UP001375370"/>
    </source>
</evidence>
<keyword evidence="2" id="KW-1185">Reference proteome</keyword>
<organism evidence="1 2">
    <name type="scientific">Candidatus Dehalogenimonas loeffleri</name>
    <dbReference type="NCBI Taxonomy" id="3127115"/>
    <lineage>
        <taxon>Bacteria</taxon>
        <taxon>Bacillati</taxon>
        <taxon>Chloroflexota</taxon>
        <taxon>Dehalococcoidia</taxon>
        <taxon>Dehalococcoidales</taxon>
        <taxon>Dehalococcoidaceae</taxon>
        <taxon>Dehalogenimonas</taxon>
    </lineage>
</organism>
<accession>A0ABZ2J8R2</accession>
<sequence>MSYQTAEETALLLYQLLENSNQKRGRVSEATIRRLSGRTLLRNKFLEDLKGCLEDIGLILIELHRGGFGLMRASLLEGAPAITAKKYMKDELATLNNGVTNDDLFEKIRSQLEDPVNEADDS</sequence>